<accession>A0A9N9QNH8</accession>
<proteinExistence type="predicted"/>
<protein>
    <submittedName>
        <fullName evidence="2">Uncharacterized protein</fullName>
    </submittedName>
</protein>
<keyword evidence="3" id="KW-1185">Reference proteome</keyword>
<evidence type="ECO:0000256" key="1">
    <source>
        <dbReference type="SAM" id="MobiDB-lite"/>
    </source>
</evidence>
<dbReference type="AlphaFoldDB" id="A0A9N9QNH8"/>
<evidence type="ECO:0000313" key="2">
    <source>
        <dbReference type="EMBL" id="CAG9766783.1"/>
    </source>
</evidence>
<organism evidence="2 3">
    <name type="scientific">Ceutorhynchus assimilis</name>
    <name type="common">cabbage seed weevil</name>
    <dbReference type="NCBI Taxonomy" id="467358"/>
    <lineage>
        <taxon>Eukaryota</taxon>
        <taxon>Metazoa</taxon>
        <taxon>Ecdysozoa</taxon>
        <taxon>Arthropoda</taxon>
        <taxon>Hexapoda</taxon>
        <taxon>Insecta</taxon>
        <taxon>Pterygota</taxon>
        <taxon>Neoptera</taxon>
        <taxon>Endopterygota</taxon>
        <taxon>Coleoptera</taxon>
        <taxon>Polyphaga</taxon>
        <taxon>Cucujiformia</taxon>
        <taxon>Curculionidae</taxon>
        <taxon>Ceutorhynchinae</taxon>
        <taxon>Ceutorhynchus</taxon>
    </lineage>
</organism>
<dbReference type="Proteomes" id="UP001152799">
    <property type="component" value="Chromosome 3"/>
</dbReference>
<dbReference type="EMBL" id="OU892279">
    <property type="protein sequence ID" value="CAG9766783.1"/>
    <property type="molecule type" value="Genomic_DNA"/>
</dbReference>
<name>A0A9N9QNH8_9CUCU</name>
<sequence length="168" mass="19166">MLPTSQLLILRGEKRLRREDLLHTGLMRIGHPVVVVVCIILADVEHICKSAIFADANILGPSIYIKRPQRDTSSISSSFKHFQTNPGKSNCSDDDVLSETFTEPIGTLDRNYFSRNKFHFENPLASNNIVNEEKNEDNRPMRKLSNQRSQDAHKDVMDAIKSLDRVLY</sequence>
<gene>
    <name evidence="2" type="ORF">CEUTPL_LOCUS7355</name>
</gene>
<reference evidence="2" key="1">
    <citation type="submission" date="2022-01" db="EMBL/GenBank/DDBJ databases">
        <authorList>
            <person name="King R."/>
        </authorList>
    </citation>
    <scope>NUCLEOTIDE SEQUENCE</scope>
</reference>
<evidence type="ECO:0000313" key="3">
    <source>
        <dbReference type="Proteomes" id="UP001152799"/>
    </source>
</evidence>
<feature type="region of interest" description="Disordered" evidence="1">
    <location>
        <begin position="133"/>
        <end position="155"/>
    </location>
</feature>
<dbReference type="OrthoDB" id="10495941at2759"/>